<name>A0A6B2K391_9RHOB</name>
<dbReference type="SUPFAM" id="SSF50249">
    <property type="entry name" value="Nucleic acid-binding proteins"/>
    <property type="match status" value="1"/>
</dbReference>
<keyword evidence="9" id="KW-1185">Reference proteome</keyword>
<gene>
    <name evidence="6 8" type="primary">rpsQ</name>
    <name evidence="8" type="ORF">GZA08_14980</name>
</gene>
<dbReference type="InterPro" id="IPR019984">
    <property type="entry name" value="Ribosomal_uS17_bact/chlr"/>
</dbReference>
<evidence type="ECO:0000313" key="9">
    <source>
        <dbReference type="Proteomes" id="UP000474757"/>
    </source>
</evidence>
<comment type="caution">
    <text evidence="8">The sequence shown here is derived from an EMBL/GenBank/DDBJ whole genome shotgun (WGS) entry which is preliminary data.</text>
</comment>
<dbReference type="PRINTS" id="PR00973">
    <property type="entry name" value="RIBOSOMALS17"/>
</dbReference>
<dbReference type="CDD" id="cd00364">
    <property type="entry name" value="Ribosomal_uS17"/>
    <property type="match status" value="1"/>
</dbReference>
<keyword evidence="5 6" id="KW-0687">Ribonucleoprotein</keyword>
<dbReference type="GO" id="GO:0022627">
    <property type="term" value="C:cytosolic small ribosomal subunit"/>
    <property type="evidence" value="ECO:0007669"/>
    <property type="project" value="UniProtKB-UniRule"/>
</dbReference>
<evidence type="ECO:0000256" key="6">
    <source>
        <dbReference type="HAMAP-Rule" id="MF_01345"/>
    </source>
</evidence>
<reference evidence="8 9" key="1">
    <citation type="submission" date="2020-02" db="EMBL/GenBank/DDBJ databases">
        <title>Pseudoroseicyclus tamarix, sp. nov., isolated from offshore sediment of a Tamarix chinensis forest.</title>
        <authorList>
            <person name="Gai Y."/>
        </authorList>
    </citation>
    <scope>NUCLEOTIDE SEQUENCE [LARGE SCALE GENOMIC DNA]</scope>
    <source>
        <strain evidence="8 9">CLL3-39</strain>
    </source>
</reference>
<comment type="subunit">
    <text evidence="6">Part of the 30S ribosomal subunit.</text>
</comment>
<organism evidence="8 9">
    <name type="scientific">Pseudoroseicyclus tamaricis</name>
    <dbReference type="NCBI Taxonomy" id="2705421"/>
    <lineage>
        <taxon>Bacteria</taxon>
        <taxon>Pseudomonadati</taxon>
        <taxon>Pseudomonadota</taxon>
        <taxon>Alphaproteobacteria</taxon>
        <taxon>Rhodobacterales</taxon>
        <taxon>Paracoccaceae</taxon>
        <taxon>Pseudoroseicyclus</taxon>
    </lineage>
</organism>
<keyword evidence="3 6" id="KW-0694">RNA-binding</keyword>
<evidence type="ECO:0000313" key="8">
    <source>
        <dbReference type="EMBL" id="NDV02272.1"/>
    </source>
</evidence>
<proteinExistence type="inferred from homology"/>
<dbReference type="Proteomes" id="UP000474757">
    <property type="component" value="Unassembled WGS sequence"/>
</dbReference>
<dbReference type="PANTHER" id="PTHR10744">
    <property type="entry name" value="40S RIBOSOMAL PROTEIN S11 FAMILY MEMBER"/>
    <property type="match status" value="1"/>
</dbReference>
<comment type="function">
    <text evidence="6">One of the primary rRNA binding proteins, it binds specifically to the 5'-end of 16S ribosomal RNA.</text>
</comment>
<dbReference type="GO" id="GO:0006412">
    <property type="term" value="P:translation"/>
    <property type="evidence" value="ECO:0007669"/>
    <property type="project" value="UniProtKB-UniRule"/>
</dbReference>
<dbReference type="GO" id="GO:0019843">
    <property type="term" value="F:rRNA binding"/>
    <property type="evidence" value="ECO:0007669"/>
    <property type="project" value="UniProtKB-UniRule"/>
</dbReference>
<dbReference type="PANTHER" id="PTHR10744:SF1">
    <property type="entry name" value="SMALL RIBOSOMAL SUBUNIT PROTEIN US17M"/>
    <property type="match status" value="1"/>
</dbReference>
<dbReference type="InterPro" id="IPR012340">
    <property type="entry name" value="NA-bd_OB-fold"/>
</dbReference>
<dbReference type="EMBL" id="JAAGAB010000003">
    <property type="protein sequence ID" value="NDV02272.1"/>
    <property type="molecule type" value="Genomic_DNA"/>
</dbReference>
<evidence type="ECO:0000256" key="4">
    <source>
        <dbReference type="ARBA" id="ARBA00022980"/>
    </source>
</evidence>
<evidence type="ECO:0000256" key="2">
    <source>
        <dbReference type="ARBA" id="ARBA00022730"/>
    </source>
</evidence>
<dbReference type="AlphaFoldDB" id="A0A6B2K391"/>
<protein>
    <recommendedName>
        <fullName evidence="6">Small ribosomal subunit protein uS17</fullName>
    </recommendedName>
</protein>
<keyword evidence="4 6" id="KW-0689">Ribosomal protein</keyword>
<dbReference type="InterPro" id="IPR000266">
    <property type="entry name" value="Ribosomal_uS17"/>
</dbReference>
<dbReference type="GO" id="GO:0003735">
    <property type="term" value="F:structural constituent of ribosome"/>
    <property type="evidence" value="ECO:0007669"/>
    <property type="project" value="UniProtKB-UniRule"/>
</dbReference>
<dbReference type="Pfam" id="PF00366">
    <property type="entry name" value="Ribosomal_S17"/>
    <property type="match status" value="1"/>
</dbReference>
<dbReference type="HAMAP" id="MF_01345_B">
    <property type="entry name" value="Ribosomal_uS17_B"/>
    <property type="match status" value="1"/>
</dbReference>
<sequence length="110" mass="12590">MPKRILQGTVTSTANANTVTVSVERRYKHPLLHKTVRSSKKYRAHDEAGGINVGDTVRIRECAPKSKTKRWEVMTPEMIEVDRQEREARAIEEQKLDAQRHDEKEAAAHS</sequence>
<evidence type="ECO:0000256" key="3">
    <source>
        <dbReference type="ARBA" id="ARBA00022884"/>
    </source>
</evidence>
<comment type="similarity">
    <text evidence="1 6">Belongs to the universal ribosomal protein uS17 family.</text>
</comment>
<dbReference type="RefSeq" id="WP_163895047.1">
    <property type="nucleotide sequence ID" value="NZ_JAAFYS010000003.1"/>
</dbReference>
<dbReference type="NCBIfam" id="TIGR03635">
    <property type="entry name" value="uS17_bact"/>
    <property type="match status" value="1"/>
</dbReference>
<evidence type="ECO:0000256" key="5">
    <source>
        <dbReference type="ARBA" id="ARBA00023274"/>
    </source>
</evidence>
<evidence type="ECO:0000256" key="7">
    <source>
        <dbReference type="SAM" id="MobiDB-lite"/>
    </source>
</evidence>
<dbReference type="Gene3D" id="2.40.50.140">
    <property type="entry name" value="Nucleic acid-binding proteins"/>
    <property type="match status" value="1"/>
</dbReference>
<feature type="region of interest" description="Disordered" evidence="7">
    <location>
        <begin position="91"/>
        <end position="110"/>
    </location>
</feature>
<accession>A0A6B2K391</accession>
<evidence type="ECO:0000256" key="1">
    <source>
        <dbReference type="ARBA" id="ARBA00010254"/>
    </source>
</evidence>
<keyword evidence="2 6" id="KW-0699">rRNA-binding</keyword>
<dbReference type="NCBIfam" id="NF004123">
    <property type="entry name" value="PRK05610.1"/>
    <property type="match status" value="1"/>
</dbReference>